<dbReference type="VEuPathDB" id="PlasmoDB:PCYB_005890"/>
<dbReference type="GeneID" id="14696382"/>
<dbReference type="PhylomeDB" id="K6V398"/>
<protein>
    <recommendedName>
        <fullName evidence="4">CYIR protein</fullName>
    </recommendedName>
</protein>
<keyword evidence="1" id="KW-0472">Membrane</keyword>
<evidence type="ECO:0000313" key="2">
    <source>
        <dbReference type="EMBL" id="GAB69840.1"/>
    </source>
</evidence>
<accession>K6V398</accession>
<keyword evidence="1" id="KW-0812">Transmembrane</keyword>
<name>K6V398_PLACD</name>
<dbReference type="OMA" id="MIANFLI"/>
<dbReference type="KEGG" id="pcy:PCYB_005890"/>
<dbReference type="OrthoDB" id="388856at2759"/>
<dbReference type="InterPro" id="IPR008780">
    <property type="entry name" value="Plasmodium_Vir"/>
</dbReference>
<evidence type="ECO:0000313" key="3">
    <source>
        <dbReference type="Proteomes" id="UP000006319"/>
    </source>
</evidence>
<sequence>MIANFLIIGRNESLCIKNIYDNIGDHFQHTNFYKKIFNLIYDINKDDLDKMNKLYSLYENYSKLNTIIDSNQDLDKQQLLTLSTACCTDYIKASYICNGGNNKNNNKFCEKLKAFKSKYEELYNKVDTNGFEISANFKKLTQCGNTNIVSTALVGTAVGLIPLLGVLYKFTPLGQYFNYKKRKLSQLCRNNNEEMDNIKLMDQESEHISYQQGGFNIKYHSV</sequence>
<reference evidence="2 3" key="1">
    <citation type="journal article" date="2012" name="Nat. Genet.">
        <title>Plasmodium cynomolgi genome sequences provide insight into Plasmodium vivax and the monkey malaria clade.</title>
        <authorList>
            <person name="Tachibana S."/>
            <person name="Sullivan S.A."/>
            <person name="Kawai S."/>
            <person name="Nakamura S."/>
            <person name="Kim H.R."/>
            <person name="Goto N."/>
            <person name="Arisue N."/>
            <person name="Palacpac N.M.Q."/>
            <person name="Honma H."/>
            <person name="Yagi M."/>
            <person name="Tougan T."/>
            <person name="Katakai Y."/>
            <person name="Kaneko O."/>
            <person name="Mita T."/>
            <person name="Kita K."/>
            <person name="Yasutomi Y."/>
            <person name="Sutton P.L."/>
            <person name="Shakhbatyan R."/>
            <person name="Horii T."/>
            <person name="Yasunaga T."/>
            <person name="Barnwell J.W."/>
            <person name="Escalante A.A."/>
            <person name="Carlton J.M."/>
            <person name="Tanabe K."/>
        </authorList>
    </citation>
    <scope>NUCLEOTIDE SEQUENCE [LARGE SCALE GENOMIC DNA]</scope>
    <source>
        <strain evidence="2 3">B</strain>
    </source>
</reference>
<dbReference type="AlphaFoldDB" id="K6V398"/>
<feature type="transmembrane region" description="Helical" evidence="1">
    <location>
        <begin position="148"/>
        <end position="171"/>
    </location>
</feature>
<dbReference type="RefSeq" id="XP_004228058.1">
    <property type="nucleotide sequence ID" value="XM_004228010.1"/>
</dbReference>
<proteinExistence type="predicted"/>
<dbReference type="EMBL" id="DF157937">
    <property type="protein sequence ID" value="GAB69840.1"/>
    <property type="molecule type" value="Genomic_DNA"/>
</dbReference>
<evidence type="ECO:0000256" key="1">
    <source>
        <dbReference type="SAM" id="Phobius"/>
    </source>
</evidence>
<keyword evidence="3" id="KW-1185">Reference proteome</keyword>
<gene>
    <name evidence="2" type="ORF">PCYB_005890</name>
</gene>
<organism evidence="2 3">
    <name type="scientific">Plasmodium cynomolgi (strain B)</name>
    <dbReference type="NCBI Taxonomy" id="1120755"/>
    <lineage>
        <taxon>Eukaryota</taxon>
        <taxon>Sar</taxon>
        <taxon>Alveolata</taxon>
        <taxon>Apicomplexa</taxon>
        <taxon>Aconoidasida</taxon>
        <taxon>Haemosporida</taxon>
        <taxon>Plasmodiidae</taxon>
        <taxon>Plasmodium</taxon>
        <taxon>Plasmodium (Plasmodium)</taxon>
    </lineage>
</organism>
<keyword evidence="1" id="KW-1133">Transmembrane helix</keyword>
<dbReference type="Pfam" id="PF05795">
    <property type="entry name" value="Plasmodium_Vir"/>
    <property type="match status" value="1"/>
</dbReference>
<dbReference type="Proteomes" id="UP000006319">
    <property type="component" value="Unassembled WGS sequence"/>
</dbReference>
<evidence type="ECO:0008006" key="4">
    <source>
        <dbReference type="Google" id="ProtNLM"/>
    </source>
</evidence>